<dbReference type="GO" id="GO:0016779">
    <property type="term" value="F:nucleotidyltransferase activity"/>
    <property type="evidence" value="ECO:0007669"/>
    <property type="project" value="InterPro"/>
</dbReference>
<evidence type="ECO:0000313" key="2">
    <source>
        <dbReference type="EMBL" id="MBU7598360.1"/>
    </source>
</evidence>
<dbReference type="EMBL" id="JAELVF020000001">
    <property type="protein sequence ID" value="MBU7598360.1"/>
    <property type="molecule type" value="Genomic_DNA"/>
</dbReference>
<gene>
    <name evidence="2" type="ORF">JGS22_012220</name>
</gene>
<name>A0A949JQG9_9ACTN</name>
<organism evidence="2 3">
    <name type="scientific">Streptomyces tardus</name>
    <dbReference type="NCBI Taxonomy" id="2780544"/>
    <lineage>
        <taxon>Bacteria</taxon>
        <taxon>Bacillati</taxon>
        <taxon>Actinomycetota</taxon>
        <taxon>Actinomycetes</taxon>
        <taxon>Kitasatosporales</taxon>
        <taxon>Streptomycetaceae</taxon>
        <taxon>Streptomyces</taxon>
    </lineage>
</organism>
<dbReference type="InterPro" id="IPR002934">
    <property type="entry name" value="Polymerase_NTP_transf_dom"/>
</dbReference>
<dbReference type="RefSeq" id="WP_211041895.1">
    <property type="nucleotide sequence ID" value="NZ_JAELVF020000001.1"/>
</dbReference>
<accession>A0A949JQG9</accession>
<dbReference type="SUPFAM" id="SSF81301">
    <property type="entry name" value="Nucleotidyltransferase"/>
    <property type="match status" value="1"/>
</dbReference>
<proteinExistence type="predicted"/>
<dbReference type="Pfam" id="PF01909">
    <property type="entry name" value="NTP_transf_2"/>
    <property type="match status" value="1"/>
</dbReference>
<dbReference type="CDD" id="cd05403">
    <property type="entry name" value="NT_KNTase_like"/>
    <property type="match status" value="1"/>
</dbReference>
<evidence type="ECO:0000313" key="3">
    <source>
        <dbReference type="Proteomes" id="UP000694501"/>
    </source>
</evidence>
<feature type="domain" description="Polymerase nucleotidyl transferase" evidence="1">
    <location>
        <begin position="6"/>
        <end position="92"/>
    </location>
</feature>
<evidence type="ECO:0000259" key="1">
    <source>
        <dbReference type="Pfam" id="PF01909"/>
    </source>
</evidence>
<dbReference type="AlphaFoldDB" id="A0A949JQG9"/>
<comment type="caution">
    <text evidence="2">The sequence shown here is derived from an EMBL/GenBank/DDBJ whole genome shotgun (WGS) entry which is preliminary data.</text>
</comment>
<protein>
    <submittedName>
        <fullName evidence="2">Nucleotidyltransferase domain-containing protein</fullName>
    </submittedName>
</protein>
<dbReference type="InterPro" id="IPR043519">
    <property type="entry name" value="NT_sf"/>
</dbReference>
<sequence length="238" mass="26023">MNAQVEQARRAVAELYPDARGAVLGGSAATGLAGARSDLDIGVLLPEGHLSGREVVRHEGRQVEVFRNAIAELPGFFEWDRGRRRATVVFLYAEGLPLTDPYGHVARTRERARAVLESGPPPLSADEWELGRYVLTCWLDDLTDADPSERSEQLALADALLQEAAHLLTAHHRAWTGIGKWLPRRLLAADPARGGALLNGHRLLAERADPAPLLAAAHELLDLVGGPLREGFRHTWSR</sequence>
<reference evidence="2" key="1">
    <citation type="submission" date="2021-06" db="EMBL/GenBank/DDBJ databases">
        <title>Sequencing of actinobacteria type strains.</title>
        <authorList>
            <person name="Nguyen G.-S."/>
            <person name="Wentzel A."/>
        </authorList>
    </citation>
    <scope>NUCLEOTIDE SEQUENCE</scope>
    <source>
        <strain evidence="2">P38-E01</strain>
    </source>
</reference>
<dbReference type="Gene3D" id="3.30.460.10">
    <property type="entry name" value="Beta Polymerase, domain 2"/>
    <property type="match status" value="1"/>
</dbReference>
<keyword evidence="3" id="KW-1185">Reference proteome</keyword>
<dbReference type="Proteomes" id="UP000694501">
    <property type="component" value="Unassembled WGS sequence"/>
</dbReference>